<dbReference type="InterPro" id="IPR011650">
    <property type="entry name" value="Peptidase_M20_dimer"/>
</dbReference>
<keyword evidence="12" id="KW-1185">Reference proteome</keyword>
<dbReference type="RefSeq" id="WP_085885233.1">
    <property type="nucleotide sequence ID" value="NZ_FWFR01000004.1"/>
</dbReference>
<dbReference type="NCBIfam" id="TIGR01892">
    <property type="entry name" value="AcOrn-deacetyl"/>
    <property type="match status" value="1"/>
</dbReference>
<evidence type="ECO:0000256" key="8">
    <source>
        <dbReference type="ARBA" id="ARBA00022833"/>
    </source>
</evidence>
<keyword evidence="8" id="KW-0862">Zinc</keyword>
<evidence type="ECO:0000256" key="3">
    <source>
        <dbReference type="ARBA" id="ARBA00022490"/>
    </source>
</evidence>
<evidence type="ECO:0000259" key="10">
    <source>
        <dbReference type="Pfam" id="PF07687"/>
    </source>
</evidence>
<dbReference type="PANTHER" id="PTHR43808">
    <property type="entry name" value="ACETYLORNITHINE DEACETYLASE"/>
    <property type="match status" value="1"/>
</dbReference>
<dbReference type="PROSITE" id="PS00759">
    <property type="entry name" value="ARGE_DAPE_CPG2_2"/>
    <property type="match status" value="1"/>
</dbReference>
<evidence type="ECO:0000256" key="2">
    <source>
        <dbReference type="ARBA" id="ARBA00005691"/>
    </source>
</evidence>
<dbReference type="GO" id="GO:0008777">
    <property type="term" value="F:acetylornithine deacetylase activity"/>
    <property type="evidence" value="ECO:0007669"/>
    <property type="project" value="UniProtKB-EC"/>
</dbReference>
<evidence type="ECO:0000313" key="11">
    <source>
        <dbReference type="EMBL" id="SLN75567.1"/>
    </source>
</evidence>
<dbReference type="SUPFAM" id="SSF55031">
    <property type="entry name" value="Bacterial exopeptidase dimerisation domain"/>
    <property type="match status" value="1"/>
</dbReference>
<accession>A0A1Y5TZV2</accession>
<dbReference type="InParanoid" id="A0A1Y5TZV2"/>
<keyword evidence="9" id="KW-0170">Cobalt</keyword>
<dbReference type="NCBIfam" id="NF005710">
    <property type="entry name" value="PRK07522.1"/>
    <property type="match status" value="1"/>
</dbReference>
<keyword evidence="7 11" id="KW-0378">Hydrolase</keyword>
<organism evidence="11 12">
    <name type="scientific">Oceanibacterium hippocampi</name>
    <dbReference type="NCBI Taxonomy" id="745714"/>
    <lineage>
        <taxon>Bacteria</taxon>
        <taxon>Pseudomonadati</taxon>
        <taxon>Pseudomonadota</taxon>
        <taxon>Alphaproteobacteria</taxon>
        <taxon>Sneathiellales</taxon>
        <taxon>Sneathiellaceae</taxon>
        <taxon>Oceanibacterium</taxon>
    </lineage>
</organism>
<dbReference type="FunCoup" id="A0A1Y5TZV2">
    <property type="interactions" value="291"/>
</dbReference>
<sequence length="387" mass="41100">MDSIGILERLVGFNTVSSESNMALIDWSADFLSGAGARVSVLRAPDQPKANLFATLGPDETGGIMLSGHTDVVPADTGEWTSDPFRLVRRDDRLYGRGSADMKGFIACVLDWMSRLDARTLPVPVHVALSYDEELGCLGIPGMIAEFGRTLPTPRLAIVGEPTGMQPIVGHKGYRTFVTTFEGEPAHSSRPAQGVSAIRLAGAFIQALERLAGELSVRRIDSDGIDPPYTTLNIGRIAGGEAVNVVPARGRIEWEARPAAGTDVAALLVRLDELLAEVMPPDLADKAGHGRITTKAVAAEPVFSAPASAAARLVAELTGINHGGHCPFGTEAGFFQETGIPTVVFGPGSAEQAHIVDEFIEVSQMTAQLAFLDALEGRLRRRGLDDL</sequence>
<dbReference type="Pfam" id="PF01546">
    <property type="entry name" value="Peptidase_M20"/>
    <property type="match status" value="1"/>
</dbReference>
<keyword evidence="5" id="KW-0028">Amino-acid biosynthesis</keyword>
<dbReference type="EC" id="3.5.1.16" evidence="11"/>
<dbReference type="CDD" id="cd03894">
    <property type="entry name" value="M20_ArgE"/>
    <property type="match status" value="1"/>
</dbReference>
<feature type="domain" description="Peptidase M20 dimerisation" evidence="10">
    <location>
        <begin position="169"/>
        <end position="281"/>
    </location>
</feature>
<dbReference type="AlphaFoldDB" id="A0A1Y5TZV2"/>
<evidence type="ECO:0000256" key="7">
    <source>
        <dbReference type="ARBA" id="ARBA00022801"/>
    </source>
</evidence>
<name>A0A1Y5TZV2_9PROT</name>
<gene>
    <name evidence="11" type="primary">argE_3</name>
    <name evidence="11" type="ORF">OCH7691_03890</name>
</gene>
<evidence type="ECO:0000256" key="1">
    <source>
        <dbReference type="ARBA" id="ARBA00001947"/>
    </source>
</evidence>
<dbReference type="SUPFAM" id="SSF53187">
    <property type="entry name" value="Zn-dependent exopeptidases"/>
    <property type="match status" value="1"/>
</dbReference>
<keyword evidence="4" id="KW-0055">Arginine biosynthesis</keyword>
<reference evidence="11 12" key="1">
    <citation type="submission" date="2017-03" db="EMBL/GenBank/DDBJ databases">
        <authorList>
            <person name="Afonso C.L."/>
            <person name="Miller P.J."/>
            <person name="Scott M.A."/>
            <person name="Spackman E."/>
            <person name="Goraichik I."/>
            <person name="Dimitrov K.M."/>
            <person name="Suarez D.L."/>
            <person name="Swayne D.E."/>
        </authorList>
    </citation>
    <scope>NUCLEOTIDE SEQUENCE [LARGE SCALE GENOMIC DNA]</scope>
    <source>
        <strain evidence="11 12">CECT 7691</strain>
    </source>
</reference>
<dbReference type="PROSITE" id="PS00758">
    <property type="entry name" value="ARGE_DAPE_CPG2_1"/>
    <property type="match status" value="1"/>
</dbReference>
<keyword evidence="6" id="KW-0479">Metal-binding</keyword>
<dbReference type="GO" id="GO:0046872">
    <property type="term" value="F:metal ion binding"/>
    <property type="evidence" value="ECO:0007669"/>
    <property type="project" value="UniProtKB-KW"/>
</dbReference>
<protein>
    <submittedName>
        <fullName evidence="11">Acetylornithine deacetylase</fullName>
        <ecNumber evidence="11">3.5.1.16</ecNumber>
    </submittedName>
</protein>
<evidence type="ECO:0000256" key="9">
    <source>
        <dbReference type="ARBA" id="ARBA00023285"/>
    </source>
</evidence>
<dbReference type="Gene3D" id="3.30.70.360">
    <property type="match status" value="1"/>
</dbReference>
<proteinExistence type="inferred from homology"/>
<dbReference type="InterPro" id="IPR002933">
    <property type="entry name" value="Peptidase_M20"/>
</dbReference>
<dbReference type="Proteomes" id="UP000193200">
    <property type="component" value="Unassembled WGS sequence"/>
</dbReference>
<dbReference type="GO" id="GO:0006526">
    <property type="term" value="P:L-arginine biosynthetic process"/>
    <property type="evidence" value="ECO:0007669"/>
    <property type="project" value="UniProtKB-KW"/>
</dbReference>
<dbReference type="Pfam" id="PF07687">
    <property type="entry name" value="M20_dimer"/>
    <property type="match status" value="1"/>
</dbReference>
<dbReference type="InterPro" id="IPR050072">
    <property type="entry name" value="Peptidase_M20A"/>
</dbReference>
<dbReference type="EMBL" id="FWFR01000004">
    <property type="protein sequence ID" value="SLN75567.1"/>
    <property type="molecule type" value="Genomic_DNA"/>
</dbReference>
<comment type="cofactor">
    <cofactor evidence="1">
        <name>Zn(2+)</name>
        <dbReference type="ChEBI" id="CHEBI:29105"/>
    </cofactor>
</comment>
<dbReference type="Gene3D" id="3.40.630.10">
    <property type="entry name" value="Zn peptidases"/>
    <property type="match status" value="1"/>
</dbReference>
<comment type="similarity">
    <text evidence="2">Belongs to the peptidase M20A family. ArgE subfamily.</text>
</comment>
<evidence type="ECO:0000256" key="6">
    <source>
        <dbReference type="ARBA" id="ARBA00022723"/>
    </source>
</evidence>
<evidence type="ECO:0000313" key="12">
    <source>
        <dbReference type="Proteomes" id="UP000193200"/>
    </source>
</evidence>
<evidence type="ECO:0000256" key="4">
    <source>
        <dbReference type="ARBA" id="ARBA00022571"/>
    </source>
</evidence>
<keyword evidence="3" id="KW-0963">Cytoplasm</keyword>
<dbReference type="PANTHER" id="PTHR43808:SF31">
    <property type="entry name" value="N-ACETYL-L-CITRULLINE DEACETYLASE"/>
    <property type="match status" value="1"/>
</dbReference>
<dbReference type="InterPro" id="IPR036264">
    <property type="entry name" value="Bact_exopeptidase_dim_dom"/>
</dbReference>
<dbReference type="InterPro" id="IPR001261">
    <property type="entry name" value="ArgE/DapE_CS"/>
</dbReference>
<dbReference type="InterPro" id="IPR010169">
    <property type="entry name" value="AcOrn-deacetyl"/>
</dbReference>
<evidence type="ECO:0000256" key="5">
    <source>
        <dbReference type="ARBA" id="ARBA00022605"/>
    </source>
</evidence>